<organism evidence="3 4">
    <name type="scientific">Mycobacterium shimoidei</name>
    <dbReference type="NCBI Taxonomy" id="29313"/>
    <lineage>
        <taxon>Bacteria</taxon>
        <taxon>Bacillati</taxon>
        <taxon>Actinomycetota</taxon>
        <taxon>Actinomycetes</taxon>
        <taxon>Mycobacteriales</taxon>
        <taxon>Mycobacteriaceae</taxon>
        <taxon>Mycobacterium</taxon>
    </lineage>
</organism>
<feature type="domain" description="UspA" evidence="2">
    <location>
        <begin position="9"/>
        <end position="137"/>
    </location>
</feature>
<name>A0A1E3THV1_MYCSH</name>
<accession>A0A1E3THV1</accession>
<dbReference type="InterPro" id="IPR006015">
    <property type="entry name" value="Universal_stress_UspA"/>
</dbReference>
<dbReference type="SUPFAM" id="SSF52402">
    <property type="entry name" value="Adenine nucleotide alpha hydrolases-like"/>
    <property type="match status" value="2"/>
</dbReference>
<dbReference type="AlphaFoldDB" id="A0A1E3THV1"/>
<dbReference type="Gene3D" id="3.40.50.620">
    <property type="entry name" value="HUPs"/>
    <property type="match status" value="2"/>
</dbReference>
<evidence type="ECO:0000313" key="4">
    <source>
        <dbReference type="Proteomes" id="UP000252015"/>
    </source>
</evidence>
<dbReference type="OrthoDB" id="3174546at2"/>
<gene>
    <name evidence="3" type="ORF">MSP7336_02382</name>
</gene>
<dbReference type="Proteomes" id="UP000252015">
    <property type="component" value="Unassembled WGS sequence"/>
</dbReference>
<evidence type="ECO:0000256" key="1">
    <source>
        <dbReference type="ARBA" id="ARBA00008791"/>
    </source>
</evidence>
<keyword evidence="4" id="KW-1185">Reference proteome</keyword>
<dbReference type="STRING" id="29313.BHQ16_08225"/>
<evidence type="ECO:0000313" key="3">
    <source>
        <dbReference type="EMBL" id="SRX94134.1"/>
    </source>
</evidence>
<dbReference type="PRINTS" id="PR01438">
    <property type="entry name" value="UNVRSLSTRESS"/>
</dbReference>
<dbReference type="RefSeq" id="WP_069395542.1">
    <property type="nucleotide sequence ID" value="NZ_JACKUN010000012.1"/>
</dbReference>
<sequence>MRDPSSPCVVVGVDGSRSGTQAALWAVDEAIGNDVPLQLLYAIEFTSNDPDDDAAEVAAAERLVHSVFSTIEATGKPVKMESEIVHARATTALLEASRSAAMVCVGSVGARHAIQGNMGSTASALAASAHCPVAIVPRTAHGSGMILAVVDGSPASNSVLERGVAEALLRDVPLRVFPMRPPSHTGKGRVGGLADRRQRVNTELEHRFTHWRRNHPDLDIGMVSDHSSLLNFLEHLVRTGTPIQMVVVDPLRPGPADILLSPSGRAALEAAGCTLMICDRQWWL</sequence>
<dbReference type="InterPro" id="IPR014729">
    <property type="entry name" value="Rossmann-like_a/b/a_fold"/>
</dbReference>
<reference evidence="3 4" key="1">
    <citation type="submission" date="2018-05" db="EMBL/GenBank/DDBJ databases">
        <authorList>
            <consortium name="IHU Genomes"/>
        </authorList>
    </citation>
    <scope>NUCLEOTIDE SEQUENCE [LARGE SCALE GENOMIC DNA]</scope>
    <source>
        <strain evidence="3 4">P7336</strain>
    </source>
</reference>
<dbReference type="Pfam" id="PF00582">
    <property type="entry name" value="Usp"/>
    <property type="match status" value="1"/>
</dbReference>
<dbReference type="EMBL" id="UEGW01000001">
    <property type="protein sequence ID" value="SRX94134.1"/>
    <property type="molecule type" value="Genomic_DNA"/>
</dbReference>
<proteinExistence type="inferred from homology"/>
<protein>
    <submittedName>
        <fullName evidence="3">Universal stress protein family protein [Mycobacterium tuberculosis H37Rv]</fullName>
    </submittedName>
</protein>
<dbReference type="InterPro" id="IPR006016">
    <property type="entry name" value="UspA"/>
</dbReference>
<comment type="similarity">
    <text evidence="1">Belongs to the universal stress protein A family.</text>
</comment>
<evidence type="ECO:0000259" key="2">
    <source>
        <dbReference type="Pfam" id="PF00582"/>
    </source>
</evidence>